<dbReference type="AlphaFoldDB" id="A0A8X6UTA1"/>
<organism evidence="1 2">
    <name type="scientific">Trichonephila clavipes</name>
    <name type="common">Golden silk orbweaver</name>
    <name type="synonym">Nephila clavipes</name>
    <dbReference type="NCBI Taxonomy" id="2585209"/>
    <lineage>
        <taxon>Eukaryota</taxon>
        <taxon>Metazoa</taxon>
        <taxon>Ecdysozoa</taxon>
        <taxon>Arthropoda</taxon>
        <taxon>Chelicerata</taxon>
        <taxon>Arachnida</taxon>
        <taxon>Araneae</taxon>
        <taxon>Araneomorphae</taxon>
        <taxon>Entelegynae</taxon>
        <taxon>Araneoidea</taxon>
        <taxon>Nephilidae</taxon>
        <taxon>Trichonephila</taxon>
    </lineage>
</organism>
<comment type="caution">
    <text evidence="1">The sequence shown here is derived from an EMBL/GenBank/DDBJ whole genome shotgun (WGS) entry which is preliminary data.</text>
</comment>
<evidence type="ECO:0000313" key="2">
    <source>
        <dbReference type="Proteomes" id="UP000887159"/>
    </source>
</evidence>
<protein>
    <recommendedName>
        <fullName evidence="3">Reverse transcriptase domain-containing protein</fullName>
    </recommendedName>
</protein>
<dbReference type="InterPro" id="IPR043502">
    <property type="entry name" value="DNA/RNA_pol_sf"/>
</dbReference>
<evidence type="ECO:0000313" key="1">
    <source>
        <dbReference type="EMBL" id="GFX91741.1"/>
    </source>
</evidence>
<gene>
    <name evidence="1" type="primary">AVEN_227060_1</name>
    <name evidence="1" type="ORF">TNCV_3529401</name>
</gene>
<accession>A0A8X6UTA1</accession>
<keyword evidence="2" id="KW-1185">Reference proteome</keyword>
<reference evidence="1" key="1">
    <citation type="submission" date="2020-08" db="EMBL/GenBank/DDBJ databases">
        <title>Multicomponent nature underlies the extraordinary mechanical properties of spider dragline silk.</title>
        <authorList>
            <person name="Kono N."/>
            <person name="Nakamura H."/>
            <person name="Mori M."/>
            <person name="Yoshida Y."/>
            <person name="Ohtoshi R."/>
            <person name="Malay A.D."/>
            <person name="Moran D.A.P."/>
            <person name="Tomita M."/>
            <person name="Numata K."/>
            <person name="Arakawa K."/>
        </authorList>
    </citation>
    <scope>NUCLEOTIDE SEQUENCE</scope>
</reference>
<dbReference type="PANTHER" id="PTHR47331">
    <property type="entry name" value="PHD-TYPE DOMAIN-CONTAINING PROTEIN"/>
    <property type="match status" value="1"/>
</dbReference>
<dbReference type="SUPFAM" id="SSF56672">
    <property type="entry name" value="DNA/RNA polymerases"/>
    <property type="match status" value="1"/>
</dbReference>
<evidence type="ECO:0008006" key="3">
    <source>
        <dbReference type="Google" id="ProtNLM"/>
    </source>
</evidence>
<dbReference type="Proteomes" id="UP000887159">
    <property type="component" value="Unassembled WGS sequence"/>
</dbReference>
<dbReference type="GO" id="GO:0071897">
    <property type="term" value="P:DNA biosynthetic process"/>
    <property type="evidence" value="ECO:0007669"/>
    <property type="project" value="UniProtKB-ARBA"/>
</dbReference>
<proteinExistence type="predicted"/>
<sequence>MDASVELAFRFHMYLRRQCDWKREPLLCAERLCPLIDQETKVKGMDVTYGTSCAPFLAIRTLKQLCEDEKHRFPQAAKLAKYHFYVDELLAGADSLDSVRKIVHELQNLMSAGGFELRKWSCTHPEVLSDLPNTLKKYFLTFI</sequence>
<dbReference type="EMBL" id="BMAU01021136">
    <property type="protein sequence ID" value="GFX91741.1"/>
    <property type="molecule type" value="Genomic_DNA"/>
</dbReference>
<dbReference type="PANTHER" id="PTHR47331:SF5">
    <property type="entry name" value="RIBONUCLEASE H"/>
    <property type="match status" value="1"/>
</dbReference>
<name>A0A8X6UTA1_TRICX</name>